<feature type="transmembrane region" description="Helical" evidence="1">
    <location>
        <begin position="294"/>
        <end position="316"/>
    </location>
</feature>
<reference evidence="2" key="2">
    <citation type="journal article" date="2007" name="Science">
        <title>Draft genome sequence of the sexually transmitted pathogen Trichomonas vaginalis.</title>
        <authorList>
            <person name="Carlton J.M."/>
            <person name="Hirt R.P."/>
            <person name="Silva J.C."/>
            <person name="Delcher A.L."/>
            <person name="Schatz M."/>
            <person name="Zhao Q."/>
            <person name="Wortman J.R."/>
            <person name="Bidwell S.L."/>
            <person name="Alsmark U.C.M."/>
            <person name="Besteiro S."/>
            <person name="Sicheritz-Ponten T."/>
            <person name="Noel C.J."/>
            <person name="Dacks J.B."/>
            <person name="Foster P.G."/>
            <person name="Simillion C."/>
            <person name="Van de Peer Y."/>
            <person name="Miranda-Saavedra D."/>
            <person name="Barton G.J."/>
            <person name="Westrop G.D."/>
            <person name="Mueller S."/>
            <person name="Dessi D."/>
            <person name="Fiori P.L."/>
            <person name="Ren Q."/>
            <person name="Paulsen I."/>
            <person name="Zhang H."/>
            <person name="Bastida-Corcuera F.D."/>
            <person name="Simoes-Barbosa A."/>
            <person name="Brown M.T."/>
            <person name="Hayes R.D."/>
            <person name="Mukherjee M."/>
            <person name="Okumura C.Y."/>
            <person name="Schneider R."/>
            <person name="Smith A.J."/>
            <person name="Vanacova S."/>
            <person name="Villalvazo M."/>
            <person name="Haas B.J."/>
            <person name="Pertea M."/>
            <person name="Feldblyum T.V."/>
            <person name="Utterback T.R."/>
            <person name="Shu C.L."/>
            <person name="Osoegawa K."/>
            <person name="de Jong P.J."/>
            <person name="Hrdy I."/>
            <person name="Horvathova L."/>
            <person name="Zubacova Z."/>
            <person name="Dolezal P."/>
            <person name="Malik S.B."/>
            <person name="Logsdon J.M. Jr."/>
            <person name="Henze K."/>
            <person name="Gupta A."/>
            <person name="Wang C.C."/>
            <person name="Dunne R.L."/>
            <person name="Upcroft J.A."/>
            <person name="Upcroft P."/>
            <person name="White O."/>
            <person name="Salzberg S.L."/>
            <person name="Tang P."/>
            <person name="Chiu C.-H."/>
            <person name="Lee Y.-S."/>
            <person name="Embley T.M."/>
            <person name="Coombs G.H."/>
            <person name="Mottram J.C."/>
            <person name="Tachezy J."/>
            <person name="Fraser-Liggett C.M."/>
            <person name="Johnson P.J."/>
        </authorList>
    </citation>
    <scope>NUCLEOTIDE SEQUENCE [LARGE SCALE GENOMIC DNA]</scope>
    <source>
        <strain evidence="2">G3</strain>
    </source>
</reference>
<keyword evidence="1" id="KW-0812">Transmembrane</keyword>
<evidence type="ECO:0000313" key="2">
    <source>
        <dbReference type="EMBL" id="EAY12491.1"/>
    </source>
</evidence>
<gene>
    <name evidence="2" type="ORF">TVAG_129050</name>
</gene>
<feature type="transmembrane region" description="Helical" evidence="1">
    <location>
        <begin position="179"/>
        <end position="197"/>
    </location>
</feature>
<feature type="transmembrane region" description="Helical" evidence="1">
    <location>
        <begin position="337"/>
        <end position="356"/>
    </location>
</feature>
<dbReference type="Proteomes" id="UP000001542">
    <property type="component" value="Unassembled WGS sequence"/>
</dbReference>
<dbReference type="RefSeq" id="XP_001324714.1">
    <property type="nucleotide sequence ID" value="XM_001324679.1"/>
</dbReference>
<sequence length="406" mass="45290">MTHVPFFSPSKDQNMIFTNFDIELPANYKSSNNFSVLPSDLKEIKVGEIITITFSAHFHEMSEIEQQTNIFPEILIFISAFFLLISFFIASYYRKHFSRGDSIAPSEVWIRSKVHTDIALLASSGGVIVFTLIIFTKLIGNSEVSNTLIYTSLFISMVVISILRLVFSIPFGENFESADVFSAVLLIYTVSIAPQRFLQASTLLFGCFRGPNVLSTILGDSTFLFFSLVFAHCLCKSYRRIVKAEPVKQSAIPKESIRTGSPSTFLTYLMSFLASVIMFPAINDIISSSYNNVFPNYFLISASAIMYVTAVSIPAIKRMANCVILSCPFWVPANMAEGAWTTLFCFIFTIFSVYLNGAYQSFAAILNIGCIVVALMLSIFCIGLFGSLSFSFLFAATTFQYPNYKV</sequence>
<feature type="transmembrane region" description="Helical" evidence="1">
    <location>
        <begin position="74"/>
        <end position="93"/>
    </location>
</feature>
<reference evidence="2" key="1">
    <citation type="submission" date="2006-10" db="EMBL/GenBank/DDBJ databases">
        <authorList>
            <person name="Amadeo P."/>
            <person name="Zhao Q."/>
            <person name="Wortman J."/>
            <person name="Fraser-Liggett C."/>
            <person name="Carlton J."/>
        </authorList>
    </citation>
    <scope>NUCLEOTIDE SEQUENCE</scope>
    <source>
        <strain evidence="2">G3</strain>
    </source>
</reference>
<dbReference type="AlphaFoldDB" id="A2E4F6"/>
<evidence type="ECO:0000313" key="3">
    <source>
        <dbReference type="Proteomes" id="UP000001542"/>
    </source>
</evidence>
<accession>A2E4F6</accession>
<feature type="transmembrane region" description="Helical" evidence="1">
    <location>
        <begin position="265"/>
        <end position="282"/>
    </location>
</feature>
<feature type="transmembrane region" description="Helical" evidence="1">
    <location>
        <begin position="147"/>
        <end position="167"/>
    </location>
</feature>
<feature type="transmembrane region" description="Helical" evidence="1">
    <location>
        <begin position="217"/>
        <end position="235"/>
    </location>
</feature>
<dbReference type="EMBL" id="DS113301">
    <property type="protein sequence ID" value="EAY12491.1"/>
    <property type="molecule type" value="Genomic_DNA"/>
</dbReference>
<dbReference type="KEGG" id="tva:4770457"/>
<keyword evidence="1" id="KW-1133">Transmembrane helix</keyword>
<dbReference type="VEuPathDB" id="TrichDB:TVAGG3_0018840"/>
<dbReference type="VEuPathDB" id="TrichDB:TVAG_129050"/>
<organism evidence="2 3">
    <name type="scientific">Trichomonas vaginalis (strain ATCC PRA-98 / G3)</name>
    <dbReference type="NCBI Taxonomy" id="412133"/>
    <lineage>
        <taxon>Eukaryota</taxon>
        <taxon>Metamonada</taxon>
        <taxon>Parabasalia</taxon>
        <taxon>Trichomonadida</taxon>
        <taxon>Trichomonadidae</taxon>
        <taxon>Trichomonas</taxon>
    </lineage>
</organism>
<dbReference type="InParanoid" id="A2E4F6"/>
<name>A2E4F6_TRIV3</name>
<protein>
    <submittedName>
        <fullName evidence="2">Uncharacterized protein</fullName>
    </submittedName>
</protein>
<proteinExistence type="predicted"/>
<feature type="transmembrane region" description="Helical" evidence="1">
    <location>
        <begin position="114"/>
        <end position="135"/>
    </location>
</feature>
<feature type="transmembrane region" description="Helical" evidence="1">
    <location>
        <begin position="362"/>
        <end position="395"/>
    </location>
</feature>
<evidence type="ECO:0000256" key="1">
    <source>
        <dbReference type="SAM" id="Phobius"/>
    </source>
</evidence>
<keyword evidence="3" id="KW-1185">Reference proteome</keyword>
<keyword evidence="1" id="KW-0472">Membrane</keyword>